<accession>A0AAD3T1Z7</accession>
<protein>
    <submittedName>
        <fullName evidence="1">Uncharacterized protein</fullName>
    </submittedName>
</protein>
<comment type="caution">
    <text evidence="1">The sequence shown here is derived from an EMBL/GenBank/DDBJ whole genome shotgun (WGS) entry which is preliminary data.</text>
</comment>
<evidence type="ECO:0000313" key="2">
    <source>
        <dbReference type="Proteomes" id="UP001279734"/>
    </source>
</evidence>
<dbReference type="EMBL" id="BSYO01000023">
    <property type="protein sequence ID" value="GMH21340.1"/>
    <property type="molecule type" value="Genomic_DNA"/>
</dbReference>
<proteinExistence type="predicted"/>
<gene>
    <name evidence="1" type="ORF">Nepgr_023182</name>
</gene>
<name>A0AAD3T1Z7_NEPGR</name>
<dbReference type="Proteomes" id="UP001279734">
    <property type="component" value="Unassembled WGS sequence"/>
</dbReference>
<keyword evidence="2" id="KW-1185">Reference proteome</keyword>
<evidence type="ECO:0000313" key="1">
    <source>
        <dbReference type="EMBL" id="GMH21340.1"/>
    </source>
</evidence>
<reference evidence="1" key="1">
    <citation type="submission" date="2023-05" db="EMBL/GenBank/DDBJ databases">
        <title>Nepenthes gracilis genome sequencing.</title>
        <authorList>
            <person name="Fukushima K."/>
        </authorList>
    </citation>
    <scope>NUCLEOTIDE SEQUENCE</scope>
    <source>
        <strain evidence="1">SING2019-196</strain>
    </source>
</reference>
<sequence length="253" mass="26465">MASVVLMCWPPDAIPLPGPRMVTVLGVFEFYLLYYAAVESCDVAVGTLAVSLLDVEKGISGVARSISWRLLDFVPGVGGLCAVPGAASQKLVALPFLLPLKAAAAPEKRSRVNGSCWKAEDELVELCLAALPPEYCQFVMLAGAYCPNPLDAAGMLSIGRSVCWCAQLLAGNQVAMDCRQNRVVLVLLLRDYDEVVMLDAECGSGADNQDAGILISAGCSAPISPGLHFSEDSTTRLCGRGSEASAAGVVSVP</sequence>
<dbReference type="AlphaFoldDB" id="A0AAD3T1Z7"/>
<organism evidence="1 2">
    <name type="scientific">Nepenthes gracilis</name>
    <name type="common">Slender pitcher plant</name>
    <dbReference type="NCBI Taxonomy" id="150966"/>
    <lineage>
        <taxon>Eukaryota</taxon>
        <taxon>Viridiplantae</taxon>
        <taxon>Streptophyta</taxon>
        <taxon>Embryophyta</taxon>
        <taxon>Tracheophyta</taxon>
        <taxon>Spermatophyta</taxon>
        <taxon>Magnoliopsida</taxon>
        <taxon>eudicotyledons</taxon>
        <taxon>Gunneridae</taxon>
        <taxon>Pentapetalae</taxon>
        <taxon>Caryophyllales</taxon>
        <taxon>Nepenthaceae</taxon>
        <taxon>Nepenthes</taxon>
    </lineage>
</organism>